<dbReference type="CDD" id="cd00198">
    <property type="entry name" value="vWFA"/>
    <property type="match status" value="1"/>
</dbReference>
<reference evidence="2 3" key="1">
    <citation type="submission" date="2018-11" db="EMBL/GenBank/DDBJ databases">
        <title>Sequencing the genomes of 1000 actinobacteria strains.</title>
        <authorList>
            <person name="Klenk H.-P."/>
        </authorList>
    </citation>
    <scope>NUCLEOTIDE SEQUENCE [LARGE SCALE GENOMIC DNA]</scope>
    <source>
        <strain evidence="2 3">DSM 44781</strain>
    </source>
</reference>
<gene>
    <name evidence="2" type="ORF">EDD38_7473</name>
</gene>
<dbReference type="RefSeq" id="WP_123821677.1">
    <property type="nucleotide sequence ID" value="NZ_RKQG01000004.1"/>
</dbReference>
<dbReference type="Pfam" id="PF10138">
    <property type="entry name" value="vWA-TerF-like"/>
    <property type="match status" value="1"/>
</dbReference>
<dbReference type="PROSITE" id="PS50234">
    <property type="entry name" value="VWFA"/>
    <property type="match status" value="1"/>
</dbReference>
<feature type="domain" description="VWFA" evidence="1">
    <location>
        <begin position="41"/>
        <end position="218"/>
    </location>
</feature>
<organism evidence="2 3">
    <name type="scientific">Kitasatospora cineracea</name>
    <dbReference type="NCBI Taxonomy" id="88074"/>
    <lineage>
        <taxon>Bacteria</taxon>
        <taxon>Bacillati</taxon>
        <taxon>Actinomycetota</taxon>
        <taxon>Actinomycetes</taxon>
        <taxon>Kitasatosporales</taxon>
        <taxon>Streptomycetaceae</taxon>
        <taxon>Kitasatospora</taxon>
    </lineage>
</organism>
<dbReference type="Proteomes" id="UP000266906">
    <property type="component" value="Unassembled WGS sequence"/>
</dbReference>
<comment type="caution">
    <text evidence="2">The sequence shown here is derived from an EMBL/GenBank/DDBJ whole genome shotgun (WGS) entry which is preliminary data.</text>
</comment>
<dbReference type="Gene3D" id="3.40.50.410">
    <property type="entry name" value="von Willebrand factor, type A domain"/>
    <property type="match status" value="1"/>
</dbReference>
<dbReference type="SMART" id="SM00327">
    <property type="entry name" value="VWA"/>
    <property type="match status" value="1"/>
</dbReference>
<proteinExistence type="predicted"/>
<evidence type="ECO:0000313" key="2">
    <source>
        <dbReference type="EMBL" id="RPE27328.1"/>
    </source>
</evidence>
<dbReference type="SUPFAM" id="SSF53300">
    <property type="entry name" value="vWA-like"/>
    <property type="match status" value="1"/>
</dbReference>
<dbReference type="InterPro" id="IPR002035">
    <property type="entry name" value="VWF_A"/>
</dbReference>
<protein>
    <submittedName>
        <fullName evidence="2">TerF-like vWA domain-containing protein</fullName>
    </submittedName>
</protein>
<keyword evidence="3" id="KW-1185">Reference proteome</keyword>
<dbReference type="EMBL" id="RKQG01000004">
    <property type="protein sequence ID" value="RPE27328.1"/>
    <property type="molecule type" value="Genomic_DNA"/>
</dbReference>
<dbReference type="AlphaFoldDB" id="A0A3N4R1X2"/>
<dbReference type="InterPro" id="IPR036465">
    <property type="entry name" value="vWFA_dom_sf"/>
</dbReference>
<name>A0A3N4R1X2_9ACTN</name>
<accession>A0A3N4R1X2</accession>
<sequence>MKLFNLTSTPTAPATAAPLTNLVKSAAVSLTKHGIDQQRAAVYLVLDHSGSMSSYYARGDVQRLAEQALGLSANLDDDGTVPLVYFGSDASWPQDIRIGDHHGIIDRTHRNLPWGSTNYEAAIRAVLVHYFNSDAFAANTPALVIFQTDGEPNSRANAAEALIDAARFPVFWSFVGFGGNVSFLQQLDTLPGRVVDNASFFHADRPELVPDDVLYDAITSEFATWLTAARAAGITR</sequence>
<dbReference type="InterPro" id="IPR019303">
    <property type="entry name" value="vWA_TerF_C"/>
</dbReference>
<evidence type="ECO:0000259" key="1">
    <source>
        <dbReference type="PROSITE" id="PS50234"/>
    </source>
</evidence>
<evidence type="ECO:0000313" key="3">
    <source>
        <dbReference type="Proteomes" id="UP000266906"/>
    </source>
</evidence>